<organism evidence="2 3">
    <name type="scientific">Alteromonas sediminis</name>
    <dbReference type="NCBI Taxonomy" id="2259342"/>
    <lineage>
        <taxon>Bacteria</taxon>
        <taxon>Pseudomonadati</taxon>
        <taxon>Pseudomonadota</taxon>
        <taxon>Gammaproteobacteria</taxon>
        <taxon>Alteromonadales</taxon>
        <taxon>Alteromonadaceae</taxon>
        <taxon>Alteromonas/Salinimonas group</taxon>
        <taxon>Alteromonas</taxon>
    </lineage>
</organism>
<proteinExistence type="predicted"/>
<reference evidence="2 3" key="1">
    <citation type="submission" date="2018-11" db="EMBL/GenBank/DDBJ databases">
        <authorList>
            <person name="Ye M.-Q."/>
            <person name="Du Z.-J."/>
        </authorList>
    </citation>
    <scope>NUCLEOTIDE SEQUENCE [LARGE SCALE GENOMIC DNA]</scope>
    <source>
        <strain evidence="2 3">U0105</strain>
    </source>
</reference>
<keyword evidence="1" id="KW-0732">Signal</keyword>
<comment type="caution">
    <text evidence="2">The sequence shown here is derived from an EMBL/GenBank/DDBJ whole genome shotgun (WGS) entry which is preliminary data.</text>
</comment>
<accession>A0A3N5Y9P8</accession>
<keyword evidence="3" id="KW-1185">Reference proteome</keyword>
<dbReference type="OrthoDB" id="6388916at2"/>
<protein>
    <submittedName>
        <fullName evidence="2">Uncharacterized protein</fullName>
    </submittedName>
</protein>
<evidence type="ECO:0000256" key="1">
    <source>
        <dbReference type="SAM" id="SignalP"/>
    </source>
</evidence>
<gene>
    <name evidence="2" type="ORF">DRW07_01085</name>
</gene>
<sequence>MSTKSIYILCLLLALHSGAIALIQNKHIANLQHNAPADIELICTGSTMKWVSVSKTQAAGQFVFVDFQPDNSDHPSPLLDVTCPVATLADNQSQINITIDTIQITNLIFLAIVESLYQRPYTLFAYRKSQPRSPPVSIAI</sequence>
<evidence type="ECO:0000313" key="2">
    <source>
        <dbReference type="EMBL" id="RPJ68039.1"/>
    </source>
</evidence>
<dbReference type="AlphaFoldDB" id="A0A3N5Y9P8"/>
<name>A0A3N5Y9P8_9ALTE</name>
<dbReference type="Proteomes" id="UP000275281">
    <property type="component" value="Unassembled WGS sequence"/>
</dbReference>
<dbReference type="RefSeq" id="WP_124026041.1">
    <property type="nucleotide sequence ID" value="NZ_JBHRSN010000005.1"/>
</dbReference>
<dbReference type="EMBL" id="RPOK01000001">
    <property type="protein sequence ID" value="RPJ68039.1"/>
    <property type="molecule type" value="Genomic_DNA"/>
</dbReference>
<evidence type="ECO:0000313" key="3">
    <source>
        <dbReference type="Proteomes" id="UP000275281"/>
    </source>
</evidence>
<feature type="signal peptide" evidence="1">
    <location>
        <begin position="1"/>
        <end position="21"/>
    </location>
</feature>
<feature type="chain" id="PRO_5018049950" evidence="1">
    <location>
        <begin position="22"/>
        <end position="140"/>
    </location>
</feature>